<name>A0A061QYL8_9CHLO</name>
<organism evidence="2">
    <name type="scientific">Tetraselmis sp. GSL018</name>
    <dbReference type="NCBI Taxonomy" id="582737"/>
    <lineage>
        <taxon>Eukaryota</taxon>
        <taxon>Viridiplantae</taxon>
        <taxon>Chlorophyta</taxon>
        <taxon>core chlorophytes</taxon>
        <taxon>Chlorodendrophyceae</taxon>
        <taxon>Chlorodendrales</taxon>
        <taxon>Chlorodendraceae</taxon>
        <taxon>Tetraselmis</taxon>
    </lineage>
</organism>
<gene>
    <name evidence="2" type="ORF">TSPGSL018_20761</name>
</gene>
<reference evidence="2" key="1">
    <citation type="submission" date="2014-05" db="EMBL/GenBank/DDBJ databases">
        <title>The transcriptome of the halophilic microalga Tetraselmis sp. GSL018 isolated from the Great Salt Lake, Utah.</title>
        <authorList>
            <person name="Jinkerson R.E."/>
            <person name="D'Adamo S."/>
            <person name="Posewitz M.C."/>
        </authorList>
    </citation>
    <scope>NUCLEOTIDE SEQUENCE</scope>
    <source>
        <strain evidence="2">GSL018</strain>
    </source>
</reference>
<evidence type="ECO:0000313" key="2">
    <source>
        <dbReference type="EMBL" id="JAC63406.1"/>
    </source>
</evidence>
<protein>
    <submittedName>
        <fullName evidence="2">Uncharacterized protein</fullName>
    </submittedName>
</protein>
<dbReference type="AlphaFoldDB" id="A0A061QYL8"/>
<feature type="non-terminal residue" evidence="2">
    <location>
        <position position="1"/>
    </location>
</feature>
<evidence type="ECO:0000256" key="1">
    <source>
        <dbReference type="SAM" id="MobiDB-lite"/>
    </source>
</evidence>
<dbReference type="EMBL" id="GBEZ01023486">
    <property type="protein sequence ID" value="JAC63406.1"/>
    <property type="molecule type" value="Transcribed_RNA"/>
</dbReference>
<accession>A0A061QYL8</accession>
<feature type="region of interest" description="Disordered" evidence="1">
    <location>
        <begin position="1"/>
        <end position="34"/>
    </location>
</feature>
<sequence length="34" mass="3547">LWMSHLIGDEEDAAKPLLPSGRSLASAPGERKGG</sequence>
<proteinExistence type="predicted"/>